<dbReference type="GO" id="GO:0008270">
    <property type="term" value="F:zinc ion binding"/>
    <property type="evidence" value="ECO:0007669"/>
    <property type="project" value="UniProtKB-UniRule"/>
</dbReference>
<proteinExistence type="inferred from homology"/>
<feature type="binding site" evidence="10">
    <location>
        <position position="162"/>
    </location>
    <ligand>
        <name>substrate</name>
    </ligand>
</feature>
<feature type="binding site" evidence="10">
    <location>
        <position position="65"/>
    </location>
    <ligand>
        <name>substrate</name>
    </ligand>
</feature>
<dbReference type="InterPro" id="IPR002817">
    <property type="entry name" value="ThiC/BzaA/B"/>
</dbReference>
<dbReference type="UniPathway" id="UPA00060"/>
<evidence type="ECO:0000256" key="4">
    <source>
        <dbReference type="ARBA" id="ARBA00022723"/>
    </source>
</evidence>
<feature type="binding site" evidence="10">
    <location>
        <position position="291"/>
    </location>
    <ligand>
        <name>substrate</name>
    </ligand>
</feature>
<evidence type="ECO:0000256" key="9">
    <source>
        <dbReference type="ARBA" id="ARBA00023239"/>
    </source>
</evidence>
<reference evidence="11" key="1">
    <citation type="journal article" date="2005" name="Environ. Microbiol.">
        <title>Lateral gene transfer and phylogenetic assignment of environmental fosmid clones.</title>
        <authorList>
            <person name="Nesbo C.L."/>
            <person name="Boucher Y."/>
            <person name="Dlutek M."/>
            <person name="Doolittle F.W."/>
        </authorList>
    </citation>
    <scope>NUCLEOTIDE SEQUENCE</scope>
</reference>
<evidence type="ECO:0000256" key="6">
    <source>
        <dbReference type="ARBA" id="ARBA00022977"/>
    </source>
</evidence>
<evidence type="ECO:0000256" key="7">
    <source>
        <dbReference type="ARBA" id="ARBA00023004"/>
    </source>
</evidence>
<dbReference type="AlphaFoldDB" id="Q2Z0D3"/>
<comment type="catalytic activity">
    <reaction evidence="10">
        <text>5-amino-1-(5-phospho-beta-D-ribosyl)imidazole + S-adenosyl-L-methionine = 4-amino-2-methyl-5-(phosphooxymethyl)pyrimidine + CO + 5'-deoxyadenosine + formate + L-methionine + 3 H(+)</text>
        <dbReference type="Rhea" id="RHEA:24840"/>
        <dbReference type="ChEBI" id="CHEBI:15378"/>
        <dbReference type="ChEBI" id="CHEBI:15740"/>
        <dbReference type="ChEBI" id="CHEBI:17245"/>
        <dbReference type="ChEBI" id="CHEBI:17319"/>
        <dbReference type="ChEBI" id="CHEBI:57844"/>
        <dbReference type="ChEBI" id="CHEBI:58354"/>
        <dbReference type="ChEBI" id="CHEBI:59789"/>
        <dbReference type="ChEBI" id="CHEBI:137981"/>
        <dbReference type="EC" id="4.1.99.17"/>
    </reaction>
</comment>
<evidence type="ECO:0000256" key="5">
    <source>
        <dbReference type="ARBA" id="ARBA00022833"/>
    </source>
</evidence>
<dbReference type="GO" id="GO:0051539">
    <property type="term" value="F:4 iron, 4 sulfur cluster binding"/>
    <property type="evidence" value="ECO:0007669"/>
    <property type="project" value="UniProtKB-KW"/>
</dbReference>
<dbReference type="SFLD" id="SFLDG01114">
    <property type="entry name" value="phosphomethylpyrimidine_syntha"/>
    <property type="match status" value="1"/>
</dbReference>
<feature type="binding site" evidence="10">
    <location>
        <begin position="225"/>
        <end position="228"/>
    </location>
    <ligand>
        <name>substrate</name>
    </ligand>
</feature>
<evidence type="ECO:0000256" key="10">
    <source>
        <dbReference type="HAMAP-Rule" id="MF_00089"/>
    </source>
</evidence>
<feature type="binding site" evidence="10">
    <location>
        <position position="264"/>
    </location>
    <ligand>
        <name>substrate</name>
    </ligand>
</feature>
<dbReference type="SFLD" id="SFLDF00407">
    <property type="entry name" value="phosphomethylpyrimidine_syntha"/>
    <property type="match status" value="1"/>
</dbReference>
<dbReference type="NCBIfam" id="TIGR00190">
    <property type="entry name" value="thiC"/>
    <property type="match status" value="1"/>
</dbReference>
<keyword evidence="7 10" id="KW-0408">Iron</keyword>
<comment type="pathway">
    <text evidence="10">Cofactor biosynthesis; thiamine diphosphate biosynthesis.</text>
</comment>
<dbReference type="EC" id="4.1.99.17" evidence="10"/>
<evidence type="ECO:0000256" key="3">
    <source>
        <dbReference type="ARBA" id="ARBA00022691"/>
    </source>
</evidence>
<evidence type="ECO:0000313" key="11">
    <source>
        <dbReference type="EMBL" id="CAI78467.1"/>
    </source>
</evidence>
<gene>
    <name evidence="10 11" type="primary">thiC</name>
</gene>
<keyword evidence="9 10" id="KW-0456">Lyase</keyword>
<feature type="binding site" evidence="10">
    <location>
        <position position="408"/>
    </location>
    <ligand>
        <name>[4Fe-4S] cluster</name>
        <dbReference type="ChEBI" id="CHEBI:49883"/>
        <note>4Fe-4S-S-AdoMet</note>
    </ligand>
</feature>
<evidence type="ECO:0000256" key="2">
    <source>
        <dbReference type="ARBA" id="ARBA00022485"/>
    </source>
</evidence>
<feature type="binding site" evidence="10">
    <location>
        <position position="94"/>
    </location>
    <ligand>
        <name>substrate</name>
    </ligand>
</feature>
<feature type="binding site" evidence="10">
    <location>
        <position position="411"/>
    </location>
    <ligand>
        <name>[4Fe-4S] cluster</name>
        <dbReference type="ChEBI" id="CHEBI:49883"/>
        <note>4Fe-4S-S-AdoMet</note>
    </ligand>
</feature>
<sequence length="429" mass="46125">MLTMEEARRGRATDALAAVARDENMEVDELVALVAAGRAVILRNRLSSRRPVGLGPGLRTKVNANLGTSSDASSLSEELAKVDAAIAAGADAIMDLSTGGDLNEIRRAVLARSTVPVGSVPLYQAAVDARRRGDGMVHMTAEDMLGAVEDHARDGMDFVTVHCGVTREVAEHCRRAHRLADVVSRGGSFLMEWMSYNGRENPLYERYDDLLDIAAEYDVTLSLGDGLRPGSLADANDAPQIAELTVIAELVRRARERGVQSIVEGPGHVPLNLVESSVELEKSLCHDAPFYVLGPIVTDVAPGYDHVSAAIGGAVAAAAGADFLCYVTPAEHLRLPDVDDVREGVYAIRVAAHAADVAKNVPGARDWDDELSRARKGLKWDRVIELSLDRDKARAFRDASSPSDDELCTMCGEFCAIRKMTDVRKGEGE</sequence>
<protein>
    <recommendedName>
        <fullName evidence="10">Phosphomethylpyrimidine synthase</fullName>
        <ecNumber evidence="10">4.1.99.17</ecNumber>
    </recommendedName>
    <alternativeName>
        <fullName evidence="10">Hydroxymethylpyrimidine phosphate synthase</fullName>
        <shortName evidence="10">HMP-P synthase</shortName>
        <shortName evidence="10">HMP-phosphate synthase</shortName>
        <shortName evidence="10">HMPP synthase</shortName>
    </alternativeName>
    <alternativeName>
        <fullName evidence="10">Thiamine biosynthesis protein ThiC</fullName>
    </alternativeName>
</protein>
<feature type="binding site" evidence="10">
    <location>
        <begin position="184"/>
        <end position="186"/>
    </location>
    <ligand>
        <name>substrate</name>
    </ligand>
</feature>
<dbReference type="PANTHER" id="PTHR30557">
    <property type="entry name" value="THIAMINE BIOSYNTHESIS PROTEIN THIC"/>
    <property type="match status" value="1"/>
</dbReference>
<dbReference type="GO" id="GO:0070284">
    <property type="term" value="F:phosphomethylpyrimidine synthase activity"/>
    <property type="evidence" value="ECO:0007669"/>
    <property type="project" value="UniProtKB-EC"/>
</dbReference>
<keyword evidence="6 10" id="KW-0784">Thiamine biosynthesis</keyword>
<feature type="binding site" evidence="10">
    <location>
        <position position="332"/>
    </location>
    <ligand>
        <name>Zn(2+)</name>
        <dbReference type="ChEBI" id="CHEBI:29105"/>
    </ligand>
</feature>
<dbReference type="FunFam" id="3.20.20.540:FF:000001">
    <property type="entry name" value="Phosphomethylpyrimidine synthase"/>
    <property type="match status" value="1"/>
</dbReference>
<dbReference type="Gene3D" id="3.20.20.540">
    <property type="entry name" value="Radical SAM ThiC family, central domain"/>
    <property type="match status" value="1"/>
</dbReference>
<dbReference type="HAMAP" id="MF_00089">
    <property type="entry name" value="ThiC"/>
    <property type="match status" value="1"/>
</dbReference>
<keyword evidence="3 10" id="KW-0949">S-adenosyl-L-methionine</keyword>
<dbReference type="SFLD" id="SFLDS00113">
    <property type="entry name" value="Radical_SAM_Phosphomethylpyrim"/>
    <property type="match status" value="1"/>
</dbReference>
<keyword evidence="8 10" id="KW-0411">Iron-sulfur</keyword>
<dbReference type="Gene3D" id="6.10.250.620">
    <property type="match status" value="1"/>
</dbReference>
<dbReference type="PANTHER" id="PTHR30557:SF1">
    <property type="entry name" value="PHOSPHOMETHYLPYRIMIDINE SYNTHASE, CHLOROPLASTIC"/>
    <property type="match status" value="1"/>
</dbReference>
<dbReference type="GO" id="GO:0009229">
    <property type="term" value="P:thiamine diphosphate biosynthetic process"/>
    <property type="evidence" value="ECO:0007669"/>
    <property type="project" value="UniProtKB-UniRule"/>
</dbReference>
<keyword evidence="5 10" id="KW-0862">Zinc</keyword>
<evidence type="ECO:0000256" key="8">
    <source>
        <dbReference type="ARBA" id="ARBA00023014"/>
    </source>
</evidence>
<comment type="similarity">
    <text evidence="10">Belongs to the ThiC family.</text>
</comment>
<dbReference type="GO" id="GO:0009228">
    <property type="term" value="P:thiamine biosynthetic process"/>
    <property type="evidence" value="ECO:0007669"/>
    <property type="project" value="UniProtKB-UniRule"/>
</dbReference>
<accession>Q2Z0D3</accession>
<dbReference type="NCBIfam" id="NF009895">
    <property type="entry name" value="PRK13352.1"/>
    <property type="match status" value="1"/>
</dbReference>
<comment type="function">
    <text evidence="1 10">Catalyzes the synthesis of the hydroxymethylpyrimidine phosphate (HMP-P) moiety of thiamine from aminoimidazole ribotide (AIR) in a radical S-adenosyl-L-methionine (SAM)-dependent reaction.</text>
</comment>
<dbReference type="InterPro" id="IPR037509">
    <property type="entry name" value="ThiC"/>
</dbReference>
<dbReference type="InterPro" id="IPR038521">
    <property type="entry name" value="ThiC/Bza_core_dom"/>
</dbReference>
<keyword evidence="2 10" id="KW-0004">4Fe-4S</keyword>
<organism evidence="11">
    <name type="scientific">uncultured Latescibacterota bacterium</name>
    <dbReference type="NCBI Taxonomy" id="199737"/>
    <lineage>
        <taxon>Bacteria</taxon>
        <taxon>Pseudomonadati</taxon>
        <taxon>Candidatus Latescibacterota</taxon>
        <taxon>environmental samples</taxon>
    </lineage>
</organism>
<name>Q2Z0D3_9BACT</name>
<evidence type="ECO:0000256" key="1">
    <source>
        <dbReference type="ARBA" id="ARBA00003175"/>
    </source>
</evidence>
<feature type="binding site" evidence="10">
    <location>
        <position position="268"/>
    </location>
    <ligand>
        <name>Zn(2+)</name>
        <dbReference type="ChEBI" id="CHEBI:29105"/>
    </ligand>
</feature>
<feature type="binding site" evidence="10">
    <location>
        <position position="415"/>
    </location>
    <ligand>
        <name>[4Fe-4S] cluster</name>
        <dbReference type="ChEBI" id="CHEBI:49883"/>
        <note>4Fe-4S-S-AdoMet</note>
    </ligand>
</feature>
<feature type="binding site" evidence="10">
    <location>
        <position position="123"/>
    </location>
    <ligand>
        <name>substrate</name>
    </ligand>
</feature>
<dbReference type="Pfam" id="PF01964">
    <property type="entry name" value="ThiC_Rad_SAM"/>
    <property type="match status" value="1"/>
</dbReference>
<dbReference type="EMBL" id="AJ937760">
    <property type="protein sequence ID" value="CAI78467.1"/>
    <property type="molecule type" value="Genomic_DNA"/>
</dbReference>
<comment type="cofactor">
    <cofactor evidence="10">
        <name>[4Fe-4S] cluster</name>
        <dbReference type="ChEBI" id="CHEBI:49883"/>
    </cofactor>
    <text evidence="10">Binds 1 [4Fe-4S] cluster per subunit. The cluster is coordinated with 3 cysteines and an exchangeable S-adenosyl-L-methionine.</text>
</comment>
<keyword evidence="4 10" id="KW-0479">Metal-binding</keyword>